<accession>A0A0L0F3T4</accession>
<dbReference type="GeneID" id="25916572"/>
<dbReference type="RefSeq" id="XP_014145292.1">
    <property type="nucleotide sequence ID" value="XM_014289817.1"/>
</dbReference>
<dbReference type="EMBL" id="KQ248892">
    <property type="protein sequence ID" value="KNC71390.1"/>
    <property type="molecule type" value="Genomic_DNA"/>
</dbReference>
<feature type="non-terminal residue" evidence="2">
    <location>
        <position position="1"/>
    </location>
</feature>
<protein>
    <submittedName>
        <fullName evidence="2">Uncharacterized protein</fullName>
    </submittedName>
</protein>
<dbReference type="Proteomes" id="UP000054560">
    <property type="component" value="Unassembled WGS sequence"/>
</dbReference>
<name>A0A0L0F3T4_9EUKA</name>
<organism evidence="2 3">
    <name type="scientific">Sphaeroforma arctica JP610</name>
    <dbReference type="NCBI Taxonomy" id="667725"/>
    <lineage>
        <taxon>Eukaryota</taxon>
        <taxon>Ichthyosporea</taxon>
        <taxon>Ichthyophonida</taxon>
        <taxon>Sphaeroforma</taxon>
    </lineage>
</organism>
<evidence type="ECO:0000313" key="2">
    <source>
        <dbReference type="EMBL" id="KNC71390.1"/>
    </source>
</evidence>
<feature type="coiled-coil region" evidence="1">
    <location>
        <begin position="6"/>
        <end position="78"/>
    </location>
</feature>
<evidence type="ECO:0000256" key="1">
    <source>
        <dbReference type="SAM" id="Coils"/>
    </source>
</evidence>
<dbReference type="AlphaFoldDB" id="A0A0L0F3T4"/>
<keyword evidence="3" id="KW-1185">Reference proteome</keyword>
<reference evidence="2 3" key="1">
    <citation type="submission" date="2011-02" db="EMBL/GenBank/DDBJ databases">
        <title>The Genome Sequence of Sphaeroforma arctica JP610.</title>
        <authorList>
            <consortium name="The Broad Institute Genome Sequencing Platform"/>
            <person name="Russ C."/>
            <person name="Cuomo C."/>
            <person name="Young S.K."/>
            <person name="Zeng Q."/>
            <person name="Gargeya S."/>
            <person name="Alvarado L."/>
            <person name="Berlin A."/>
            <person name="Chapman S.B."/>
            <person name="Chen Z."/>
            <person name="Freedman E."/>
            <person name="Gellesch M."/>
            <person name="Goldberg J."/>
            <person name="Griggs A."/>
            <person name="Gujja S."/>
            <person name="Heilman E."/>
            <person name="Heiman D."/>
            <person name="Howarth C."/>
            <person name="Mehta T."/>
            <person name="Neiman D."/>
            <person name="Pearson M."/>
            <person name="Roberts A."/>
            <person name="Saif S."/>
            <person name="Shea T."/>
            <person name="Shenoy N."/>
            <person name="Sisk P."/>
            <person name="Stolte C."/>
            <person name="Sykes S."/>
            <person name="White J."/>
            <person name="Yandava C."/>
            <person name="Burger G."/>
            <person name="Gray M.W."/>
            <person name="Holland P.W.H."/>
            <person name="King N."/>
            <person name="Lang F.B.F."/>
            <person name="Roger A.J."/>
            <person name="Ruiz-Trillo I."/>
            <person name="Haas B."/>
            <person name="Nusbaum C."/>
            <person name="Birren B."/>
        </authorList>
    </citation>
    <scope>NUCLEOTIDE SEQUENCE [LARGE SCALE GENOMIC DNA]</scope>
    <source>
        <strain evidence="2 3">JP610</strain>
    </source>
</reference>
<gene>
    <name evidence="2" type="ORF">SARC_16068</name>
</gene>
<feature type="non-terminal residue" evidence="2">
    <location>
        <position position="78"/>
    </location>
</feature>
<evidence type="ECO:0000313" key="3">
    <source>
        <dbReference type="Proteomes" id="UP000054560"/>
    </source>
</evidence>
<keyword evidence="1" id="KW-0175">Coiled coil</keyword>
<sequence>RLQAECNHLRTQLEGLNRTANETVENARQLAELQSKAQELYDEKLKIERERDGVRAEYTQTRTKADEMMHDITRLQEE</sequence>
<proteinExistence type="predicted"/>